<dbReference type="GO" id="GO:0051536">
    <property type="term" value="F:iron-sulfur cluster binding"/>
    <property type="evidence" value="ECO:0007669"/>
    <property type="project" value="UniProtKB-KW"/>
</dbReference>
<sequence>MKKGFLGVDCGSVGIKLVLLDENKGVVKKTYLKNQGITETVKKGLENIFTDDYEVKGVGATGSGRNFVGMLIGADIIKTEILAHTIGALSYHPNVKTILDIGGEDSKIMIIRNGVLEDFIMNQICGAGTGSVVDSIASRMGIKTEDVGYLALQSKQQLNFPGKCGVFLQSSVVSRLNAGASKSDILMGVVNALVNNYIMLGKSINLEPPFIYQGATSQNKAIVKTLEKQLGAKIIVPKYAPYMGAIGIALLAQRENGSGTNFKGYKISDRQYISKTKIGDGCDNRCEITSLYERDNYVGSIGNRCGKCLINIKNSKIQ</sequence>
<dbReference type="EMBL" id="LAZR01006047">
    <property type="protein sequence ID" value="KKM95151.1"/>
    <property type="molecule type" value="Genomic_DNA"/>
</dbReference>
<evidence type="ECO:0000313" key="6">
    <source>
        <dbReference type="EMBL" id="KKM95151.1"/>
    </source>
</evidence>
<dbReference type="PANTHER" id="PTHR32329">
    <property type="entry name" value="BIFUNCTIONAL PROTEIN [INCLUDES 2-HYDROXYACYL-COA DEHYDRATASE (N-TER) AND ITS ACTIVATOR DOMAIN (C_TERM)-RELATED"/>
    <property type="match status" value="1"/>
</dbReference>
<dbReference type="Pfam" id="PF01869">
    <property type="entry name" value="BcrAD_BadFG"/>
    <property type="match status" value="1"/>
</dbReference>
<dbReference type="InterPro" id="IPR008275">
    <property type="entry name" value="CoA_E_activase_dom"/>
</dbReference>
<dbReference type="NCBIfam" id="TIGR00241">
    <property type="entry name" value="CoA_E_activ"/>
    <property type="match status" value="1"/>
</dbReference>
<evidence type="ECO:0000256" key="1">
    <source>
        <dbReference type="ARBA" id="ARBA00001966"/>
    </source>
</evidence>
<dbReference type="SUPFAM" id="SSF53067">
    <property type="entry name" value="Actin-like ATPase domain"/>
    <property type="match status" value="1"/>
</dbReference>
<feature type="domain" description="ATPase BadF/BadG/BcrA/BcrD type" evidence="5">
    <location>
        <begin position="6"/>
        <end position="252"/>
    </location>
</feature>
<gene>
    <name evidence="6" type="ORF">LCGC14_1191150</name>
</gene>
<keyword evidence="3" id="KW-0408">Iron</keyword>
<name>A0A0F9M753_9ZZZZ</name>
<evidence type="ECO:0000256" key="4">
    <source>
        <dbReference type="ARBA" id="ARBA00023014"/>
    </source>
</evidence>
<dbReference type="InterPro" id="IPR051805">
    <property type="entry name" value="Dehydratase_Activator_Redct"/>
</dbReference>
<proteinExistence type="predicted"/>
<accession>A0A0F9M753</accession>
<protein>
    <recommendedName>
        <fullName evidence="5">ATPase BadF/BadG/BcrA/BcrD type domain-containing protein</fullName>
    </recommendedName>
</protein>
<dbReference type="AlphaFoldDB" id="A0A0F9M753"/>
<evidence type="ECO:0000256" key="3">
    <source>
        <dbReference type="ARBA" id="ARBA00023004"/>
    </source>
</evidence>
<evidence type="ECO:0000256" key="2">
    <source>
        <dbReference type="ARBA" id="ARBA00022723"/>
    </source>
</evidence>
<comment type="cofactor">
    <cofactor evidence="1">
        <name>[4Fe-4S] cluster</name>
        <dbReference type="ChEBI" id="CHEBI:49883"/>
    </cofactor>
</comment>
<organism evidence="6">
    <name type="scientific">marine sediment metagenome</name>
    <dbReference type="NCBI Taxonomy" id="412755"/>
    <lineage>
        <taxon>unclassified sequences</taxon>
        <taxon>metagenomes</taxon>
        <taxon>ecological metagenomes</taxon>
    </lineage>
</organism>
<evidence type="ECO:0000259" key="5">
    <source>
        <dbReference type="Pfam" id="PF01869"/>
    </source>
</evidence>
<dbReference type="InterPro" id="IPR002731">
    <property type="entry name" value="ATPase_BadF"/>
</dbReference>
<comment type="caution">
    <text evidence="6">The sequence shown here is derived from an EMBL/GenBank/DDBJ whole genome shotgun (WGS) entry which is preliminary data.</text>
</comment>
<keyword evidence="2" id="KW-0479">Metal-binding</keyword>
<dbReference type="PANTHER" id="PTHR32329:SF7">
    <property type="entry name" value="ACTIVATOR OF 2-HYDROXYACYL-COA-HYDRATASE"/>
    <property type="match status" value="1"/>
</dbReference>
<dbReference type="Gene3D" id="3.30.420.40">
    <property type="match status" value="2"/>
</dbReference>
<dbReference type="GO" id="GO:0046872">
    <property type="term" value="F:metal ion binding"/>
    <property type="evidence" value="ECO:0007669"/>
    <property type="project" value="UniProtKB-KW"/>
</dbReference>
<dbReference type="InterPro" id="IPR043129">
    <property type="entry name" value="ATPase_NBD"/>
</dbReference>
<reference evidence="6" key="1">
    <citation type="journal article" date="2015" name="Nature">
        <title>Complex archaea that bridge the gap between prokaryotes and eukaryotes.</title>
        <authorList>
            <person name="Spang A."/>
            <person name="Saw J.H."/>
            <person name="Jorgensen S.L."/>
            <person name="Zaremba-Niedzwiedzka K."/>
            <person name="Martijn J."/>
            <person name="Lind A.E."/>
            <person name="van Eijk R."/>
            <person name="Schleper C."/>
            <person name="Guy L."/>
            <person name="Ettema T.J."/>
        </authorList>
    </citation>
    <scope>NUCLEOTIDE SEQUENCE</scope>
</reference>
<keyword evidence="4" id="KW-0411">Iron-sulfur</keyword>